<evidence type="ECO:0000313" key="2">
    <source>
        <dbReference type="Proteomes" id="UP001237988"/>
    </source>
</evidence>
<dbReference type="Proteomes" id="UP001237988">
    <property type="component" value="Segment"/>
</dbReference>
<protein>
    <submittedName>
        <fullName evidence="1">Uncharacterized protein</fullName>
    </submittedName>
</protein>
<reference evidence="1" key="1">
    <citation type="submission" date="2023-04" db="EMBL/GenBank/DDBJ databases">
        <title>Bacteriophage Phass-1 Discovered in the Human Gut Virome - the Founding Member of the Proposed New Family Phassviridae.</title>
        <authorList>
            <person name="Tikunov A.Y."/>
            <person name="Morozova V.V."/>
            <person name="Chechushkov A.V."/>
            <person name="Tikunova N.V."/>
        </authorList>
    </citation>
    <scope>NUCLEOTIDE SEQUENCE</scope>
</reference>
<organism evidence="1 2">
    <name type="scientific">Phage Phass-1</name>
    <dbReference type="NCBI Taxonomy" id="3043662"/>
    <lineage>
        <taxon>Viruses</taxon>
        <taxon>Duplodnaviria</taxon>
        <taxon>Heunggongvirae</taxon>
        <taxon>Uroviricota</taxon>
        <taxon>Caudoviricetes</taxon>
        <taxon>Caudoviricetes code 15 clade</taxon>
    </lineage>
</organism>
<name>A0AAF0RUE6_9CAUD</name>
<evidence type="ECO:0000313" key="1">
    <source>
        <dbReference type="EMBL" id="WIC39656.1"/>
    </source>
</evidence>
<proteinExistence type="predicted"/>
<dbReference type="EMBL" id="OQ749652">
    <property type="protein sequence ID" value="WIC39656.1"/>
    <property type="molecule type" value="Genomic_DNA"/>
</dbReference>
<sequence length="92" mass="10176">MNDGDILVTQDDTGKPVGFDLVKMEVVDLDEVLHPGGDAHMVQLDDTHFMWCTDEGSQLLRSKGDGTQEVVLELPEQQWIVFGFGRRSESGG</sequence>
<accession>A0AAF0RUE6</accession>